<evidence type="ECO:0000313" key="5">
    <source>
        <dbReference type="Proteomes" id="UP001314229"/>
    </source>
</evidence>
<dbReference type="EMBL" id="CAWUFR010000022">
    <property type="protein sequence ID" value="CAK6955730.1"/>
    <property type="molecule type" value="Genomic_DNA"/>
</dbReference>
<feature type="compositionally biased region" description="Basic and acidic residues" evidence="3">
    <location>
        <begin position="166"/>
        <end position="184"/>
    </location>
</feature>
<name>A0AAV1N9B0_SCOSC</name>
<accession>A0AAV1N9B0</accession>
<feature type="region of interest" description="Disordered" evidence="3">
    <location>
        <begin position="1"/>
        <end position="62"/>
    </location>
</feature>
<feature type="compositionally biased region" description="Basic and acidic residues" evidence="3">
    <location>
        <begin position="147"/>
        <end position="157"/>
    </location>
</feature>
<evidence type="ECO:0000256" key="3">
    <source>
        <dbReference type="SAM" id="MobiDB-lite"/>
    </source>
</evidence>
<evidence type="ECO:0000256" key="1">
    <source>
        <dbReference type="ARBA" id="ARBA00008275"/>
    </source>
</evidence>
<sequence>MHSVTLDGSGSPRKRALSRGMSEDESLRNIIKESDSSSRRLTRSDSRAGTLKKRSDSQSDQDLFMGLPEMLELQASYDEAVQELRGLEVEREALLFQVDVLQDTLEGVEELLAEAQREAGQASMELGREREAKKKLESLVRSLTQEVERLKEERDTKSSVSVNTHESVDEETRQGHKMKNDAKEMIQAAARAEKDPSSSRAGLSSEHVGQDEGAEDEGSVLVKLRKMVSKPLSHTPSLALDNPGSEDGVLRRPYSDSNEDGRDPSPDSNDSDSISAYEDASAETPEQDQIFPGDADSLELPDDSVTKEGSLSNNSGELQDPKNPELCVVS</sequence>
<dbReference type="InterPro" id="IPR019139">
    <property type="entry name" value="LRRFIP1/2"/>
</dbReference>
<reference evidence="4 5" key="1">
    <citation type="submission" date="2024-01" db="EMBL/GenBank/DDBJ databases">
        <authorList>
            <person name="Alioto T."/>
            <person name="Alioto T."/>
            <person name="Gomez Garrido J."/>
        </authorList>
    </citation>
    <scope>NUCLEOTIDE SEQUENCE [LARGE SCALE GENOMIC DNA]</scope>
</reference>
<protein>
    <submittedName>
        <fullName evidence="4">Leucine-rich repeat flightless-interacting protein 2 isoform X2</fullName>
    </submittedName>
</protein>
<gene>
    <name evidence="4" type="ORF">FSCOSCO3_A024793</name>
</gene>
<dbReference type="Proteomes" id="UP001314229">
    <property type="component" value="Unassembled WGS sequence"/>
</dbReference>
<dbReference type="AlphaFoldDB" id="A0AAV1N9B0"/>
<feature type="compositionally biased region" description="Basic and acidic residues" evidence="3">
    <location>
        <begin position="248"/>
        <end position="265"/>
    </location>
</feature>
<evidence type="ECO:0000313" key="4">
    <source>
        <dbReference type="EMBL" id="CAK6955730.1"/>
    </source>
</evidence>
<evidence type="ECO:0000256" key="2">
    <source>
        <dbReference type="ARBA" id="ARBA00023054"/>
    </source>
</evidence>
<dbReference type="Pfam" id="PF09738">
    <property type="entry name" value="LRRFIP"/>
    <property type="match status" value="1"/>
</dbReference>
<feature type="region of interest" description="Disordered" evidence="3">
    <location>
        <begin position="147"/>
        <end position="330"/>
    </location>
</feature>
<organism evidence="4 5">
    <name type="scientific">Scomber scombrus</name>
    <name type="common">Atlantic mackerel</name>
    <name type="synonym">Scomber vernalis</name>
    <dbReference type="NCBI Taxonomy" id="13677"/>
    <lineage>
        <taxon>Eukaryota</taxon>
        <taxon>Metazoa</taxon>
        <taxon>Chordata</taxon>
        <taxon>Craniata</taxon>
        <taxon>Vertebrata</taxon>
        <taxon>Euteleostomi</taxon>
        <taxon>Actinopterygii</taxon>
        <taxon>Neopterygii</taxon>
        <taxon>Teleostei</taxon>
        <taxon>Neoteleostei</taxon>
        <taxon>Acanthomorphata</taxon>
        <taxon>Pelagiaria</taxon>
        <taxon>Scombriformes</taxon>
        <taxon>Scombridae</taxon>
        <taxon>Scomber</taxon>
    </lineage>
</organism>
<proteinExistence type="inferred from homology"/>
<feature type="compositionally biased region" description="Polar residues" evidence="3">
    <location>
        <begin position="307"/>
        <end position="317"/>
    </location>
</feature>
<comment type="similarity">
    <text evidence="1">Belongs to the LRRFIP family.</text>
</comment>
<keyword evidence="2" id="KW-0175">Coiled coil</keyword>
<feature type="compositionally biased region" description="Low complexity" evidence="3">
    <location>
        <begin position="266"/>
        <end position="275"/>
    </location>
</feature>
<feature type="compositionally biased region" description="Basic and acidic residues" evidence="3">
    <location>
        <begin position="21"/>
        <end position="46"/>
    </location>
</feature>
<comment type="caution">
    <text evidence="4">The sequence shown here is derived from an EMBL/GenBank/DDBJ whole genome shotgun (WGS) entry which is preliminary data.</text>
</comment>
<keyword evidence="5" id="KW-1185">Reference proteome</keyword>
<dbReference type="Gene3D" id="1.20.5.4090">
    <property type="match status" value="1"/>
</dbReference>